<feature type="compositionally biased region" description="Acidic residues" evidence="2">
    <location>
        <begin position="185"/>
        <end position="196"/>
    </location>
</feature>
<organism evidence="5 6">
    <name type="scientific">Phaedon cochleariae</name>
    <name type="common">Mustard beetle</name>
    <dbReference type="NCBI Taxonomy" id="80249"/>
    <lineage>
        <taxon>Eukaryota</taxon>
        <taxon>Metazoa</taxon>
        <taxon>Ecdysozoa</taxon>
        <taxon>Arthropoda</taxon>
        <taxon>Hexapoda</taxon>
        <taxon>Insecta</taxon>
        <taxon>Pterygota</taxon>
        <taxon>Neoptera</taxon>
        <taxon>Endopterygota</taxon>
        <taxon>Coleoptera</taxon>
        <taxon>Polyphaga</taxon>
        <taxon>Cucujiformia</taxon>
        <taxon>Chrysomeloidea</taxon>
        <taxon>Chrysomelidae</taxon>
        <taxon>Chrysomelinae</taxon>
        <taxon>Chrysomelini</taxon>
        <taxon>Phaedon</taxon>
    </lineage>
</organism>
<dbReference type="InterPro" id="IPR014840">
    <property type="entry name" value="HRD"/>
</dbReference>
<evidence type="ECO:0000313" key="5">
    <source>
        <dbReference type="EMBL" id="CAH1159709.1"/>
    </source>
</evidence>
<feature type="region of interest" description="Disordered" evidence="2">
    <location>
        <begin position="1000"/>
        <end position="1045"/>
    </location>
</feature>
<feature type="region of interest" description="Disordered" evidence="2">
    <location>
        <begin position="97"/>
        <end position="122"/>
    </location>
</feature>
<feature type="compositionally biased region" description="Basic and acidic residues" evidence="2">
    <location>
        <begin position="1028"/>
        <end position="1038"/>
    </location>
</feature>
<feature type="compositionally biased region" description="Basic and acidic residues" evidence="2">
    <location>
        <begin position="651"/>
        <end position="683"/>
    </location>
</feature>
<dbReference type="PANTHER" id="PTHR21669:SF28">
    <property type="entry name" value="YEMANUCLEIN"/>
    <property type="match status" value="1"/>
</dbReference>
<feature type="compositionally biased region" description="Low complexity" evidence="2">
    <location>
        <begin position="174"/>
        <end position="184"/>
    </location>
</feature>
<evidence type="ECO:0000259" key="4">
    <source>
        <dbReference type="Pfam" id="PF14075"/>
    </source>
</evidence>
<reference evidence="5" key="2">
    <citation type="submission" date="2022-10" db="EMBL/GenBank/DDBJ databases">
        <authorList>
            <consortium name="ENA_rothamsted_submissions"/>
            <consortium name="culmorum"/>
            <person name="King R."/>
        </authorList>
    </citation>
    <scope>NUCLEOTIDE SEQUENCE</scope>
</reference>
<protein>
    <recommendedName>
        <fullName evidence="7">Ubinuclein-1</fullName>
    </recommendedName>
</protein>
<dbReference type="PANTHER" id="PTHR21669">
    <property type="entry name" value="CAPZ-INTERACTING PROTEIN AND RELATED PROTEINS"/>
    <property type="match status" value="1"/>
</dbReference>
<feature type="domain" description="Ubinuclein middle" evidence="4">
    <location>
        <begin position="384"/>
        <end position="586"/>
    </location>
</feature>
<feature type="region of interest" description="Disordered" evidence="2">
    <location>
        <begin position="712"/>
        <end position="767"/>
    </location>
</feature>
<feature type="compositionally biased region" description="Polar residues" evidence="2">
    <location>
        <begin position="632"/>
        <end position="650"/>
    </location>
</feature>
<gene>
    <name evidence="5" type="ORF">PHAECO_LOCUS7189</name>
</gene>
<evidence type="ECO:0000256" key="1">
    <source>
        <dbReference type="ARBA" id="ARBA00022553"/>
    </source>
</evidence>
<keyword evidence="1" id="KW-0597">Phosphoprotein</keyword>
<feature type="compositionally biased region" description="Basic and acidic residues" evidence="2">
    <location>
        <begin position="792"/>
        <end position="801"/>
    </location>
</feature>
<feature type="compositionally biased region" description="Basic and acidic residues" evidence="2">
    <location>
        <begin position="886"/>
        <end position="904"/>
    </location>
</feature>
<feature type="compositionally biased region" description="Basic and acidic residues" evidence="2">
    <location>
        <begin position="809"/>
        <end position="828"/>
    </location>
</feature>
<evidence type="ECO:0000256" key="2">
    <source>
        <dbReference type="SAM" id="MobiDB-lite"/>
    </source>
</evidence>
<dbReference type="AlphaFoldDB" id="A0A9P0DKD3"/>
<reference evidence="5" key="1">
    <citation type="submission" date="2022-01" db="EMBL/GenBank/DDBJ databases">
        <authorList>
            <person name="King R."/>
        </authorList>
    </citation>
    <scope>NUCLEOTIDE SEQUENCE</scope>
</reference>
<feature type="compositionally biased region" description="Basic and acidic residues" evidence="2">
    <location>
        <begin position="747"/>
        <end position="766"/>
    </location>
</feature>
<dbReference type="GO" id="GO:0005634">
    <property type="term" value="C:nucleus"/>
    <property type="evidence" value="ECO:0007669"/>
    <property type="project" value="TreeGrafter"/>
</dbReference>
<dbReference type="Proteomes" id="UP001153737">
    <property type="component" value="Chromosome 3"/>
</dbReference>
<feature type="region of interest" description="Disordered" evidence="2">
    <location>
        <begin position="786"/>
        <end position="988"/>
    </location>
</feature>
<dbReference type="GO" id="GO:0006325">
    <property type="term" value="P:chromatin organization"/>
    <property type="evidence" value="ECO:0007669"/>
    <property type="project" value="TreeGrafter"/>
</dbReference>
<evidence type="ECO:0008006" key="7">
    <source>
        <dbReference type="Google" id="ProtNLM"/>
    </source>
</evidence>
<name>A0A9P0DKD3_PHACE</name>
<dbReference type="InterPro" id="IPR026947">
    <property type="entry name" value="UBN_middle_dom"/>
</dbReference>
<dbReference type="Pfam" id="PF08729">
    <property type="entry name" value="HUN"/>
    <property type="match status" value="1"/>
</dbReference>
<feature type="compositionally biased region" description="Basic and acidic residues" evidence="2">
    <location>
        <begin position="946"/>
        <end position="955"/>
    </location>
</feature>
<feature type="compositionally biased region" description="Basic and acidic residues" evidence="2">
    <location>
        <begin position="912"/>
        <end position="938"/>
    </location>
</feature>
<feature type="region of interest" description="Disordered" evidence="2">
    <location>
        <begin position="169"/>
        <end position="244"/>
    </location>
</feature>
<accession>A0A9P0DKD3</accession>
<feature type="compositionally biased region" description="Low complexity" evidence="2">
    <location>
        <begin position="218"/>
        <end position="230"/>
    </location>
</feature>
<feature type="domain" description="Hpc2-related" evidence="3">
    <location>
        <begin position="114"/>
        <end position="164"/>
    </location>
</feature>
<dbReference type="EMBL" id="OU896709">
    <property type="protein sequence ID" value="CAH1159709.1"/>
    <property type="molecule type" value="Genomic_DNA"/>
</dbReference>
<dbReference type="Pfam" id="PF14075">
    <property type="entry name" value="UBN_AB"/>
    <property type="match status" value="1"/>
</dbReference>
<evidence type="ECO:0000313" key="6">
    <source>
        <dbReference type="Proteomes" id="UP001153737"/>
    </source>
</evidence>
<feature type="compositionally biased region" description="Basic and acidic residues" evidence="2">
    <location>
        <begin position="197"/>
        <end position="209"/>
    </location>
</feature>
<proteinExistence type="predicted"/>
<evidence type="ECO:0000259" key="3">
    <source>
        <dbReference type="Pfam" id="PF08729"/>
    </source>
</evidence>
<sequence length="1220" mass="135492">MSEIKRVSLTTLEPQKVSDKVNKKQFKTVRISVSLPESNEDNCPEYNYKDQLAAVKKKFKQVKDSNCVENGLDPFDNDDDVKRIALEMEAKYGTGMTGGAANVNNNNNNRRRRAKGRKDDYADIGMGYDESDSFIDNTDGYDEIIPQNVTTLHGGFYINCGALEFKTDDDASSDDASSSSSSDSSDQEEQEGEGTEEGARGGSGEEGRSKKSKKRVLDSSSSDSETASTSQVEKKPKLQTVKTTMHQAIKKKLFSSEKIQVKKKNLIDPLKKTVKDLLREKREDLDMSIPGELKEIEEHVEKDSLKENKKPMSITSVTDAIESVVKHVVEEVNYDKNQNRQNVDVNTTDLSINKSVTENPQIVLTNVESSQDVSKVQRPEVTKLPENLPSDITEIVDKIKMEGVNYKGEGKKAFFTDEVNALLLNLERKCRVLGKSSRLRVYEYLSSFVVVCKKDTLMKRARSLILDQEEKRLKKLEVELKDTIQYVMPSLTAKFEQECQIILAKKFSREGAESEELKALKMPRRKFPWTDESRKLIKDILSFKKRCLIREGKQKDKLEEQVVNYLKTVILPLWPEGWMYLNNLKKVYNSMASDNNRSANSSINTTTHSNTSKNTTIAPTMINEVKPHLQNTSADSTVHSSKPQSETTKSPPRDKPVDMFKTYTEKNSKLPEKISTHSMEPIKSESITDSSKQSKIHGENTVKAHAESLNDFSKQPKHSTGKSAGNDDLPSDLSMSSKMFKPYADNPIDKAKNTSADSERHSKPTEIYKPYVEEAMANLFGENFTASYPEKSAVKPDKGDRIASYSDKSASKSEKADRIASHPDKLAGKTDMVAPFPDITAGKSDKASYPGKSDKIASYLEKSAGKSDKASYPGKSDKIASYSDKSAVKSDKVTYPGKSERSDKIASYADKVAGKSEKADMIASHSDKSASKFDKVERTASYADKSAAKSDKAERTASYPDKYLSLPERTPSIDSKQHHRDKSKDFSQFEMFKPYADAKVNPFLNHRAKDKGKSHGEHGAASSSSSSKHKEARSDGSLKHAHRLSDIPTIFEDSTVIMKTVHQDSSTAGIDLSERSKKFRPATPDLFLPAYQPTTSTPIIPTKNVPAPNVSTKNVPAAKISKSEGDDIQMVMENLKALQKLSCSPIKNDNSSSSPVSVIAYNKSFVKSGSGGNQAVESHNSKGEEFPGGYQDEFQKQFISSLQQLQANAGASKSSYNRCS</sequence>
<keyword evidence="6" id="KW-1185">Reference proteome</keyword>
<feature type="region of interest" description="Disordered" evidence="2">
    <location>
        <begin position="632"/>
        <end position="700"/>
    </location>
</feature>
<feature type="region of interest" description="Disordered" evidence="2">
    <location>
        <begin position="1170"/>
        <end position="1190"/>
    </location>
</feature>
<dbReference type="OrthoDB" id="8196012at2759"/>